<keyword evidence="7" id="KW-1185">Reference proteome</keyword>
<dbReference type="PIRSF" id="PIRSF004761">
    <property type="entry name" value="Hydrgn_mat_HypA"/>
    <property type="match status" value="1"/>
</dbReference>
<evidence type="ECO:0000313" key="7">
    <source>
        <dbReference type="Proteomes" id="UP000003240"/>
    </source>
</evidence>
<dbReference type="PANTHER" id="PTHR34535">
    <property type="entry name" value="HYDROGENASE MATURATION FACTOR HYPA"/>
    <property type="match status" value="1"/>
</dbReference>
<dbReference type="EMBL" id="AFGF01000079">
    <property type="protein sequence ID" value="EGO64047.1"/>
    <property type="molecule type" value="Genomic_DNA"/>
</dbReference>
<comment type="function">
    <text evidence="5">Involved in the maturation of [NiFe] hydrogenases. Required for nickel insertion into the metal center of the hydrogenase.</text>
</comment>
<dbReference type="PANTHER" id="PTHR34535:SF3">
    <property type="entry name" value="HYDROGENASE MATURATION FACTOR HYPA"/>
    <property type="match status" value="1"/>
</dbReference>
<dbReference type="eggNOG" id="COG0375">
    <property type="taxonomic scope" value="Bacteria"/>
</dbReference>
<gene>
    <name evidence="5" type="primary">hypA</name>
    <name evidence="6" type="ORF">ALO_09884</name>
</gene>
<keyword evidence="4 5" id="KW-0862">Zinc</keyword>
<dbReference type="HAMAP" id="MF_00213">
    <property type="entry name" value="HypA_HybF"/>
    <property type="match status" value="1"/>
</dbReference>
<proteinExistence type="inferred from homology"/>
<dbReference type="OrthoDB" id="9800361at2"/>
<keyword evidence="3 5" id="KW-0479">Metal-binding</keyword>
<dbReference type="GO" id="GO:0008270">
    <property type="term" value="F:zinc ion binding"/>
    <property type="evidence" value="ECO:0007669"/>
    <property type="project" value="UniProtKB-UniRule"/>
</dbReference>
<organism evidence="6 7">
    <name type="scientific">Acetonema longum DSM 6540</name>
    <dbReference type="NCBI Taxonomy" id="1009370"/>
    <lineage>
        <taxon>Bacteria</taxon>
        <taxon>Bacillati</taxon>
        <taxon>Bacillota</taxon>
        <taxon>Negativicutes</taxon>
        <taxon>Acetonemataceae</taxon>
        <taxon>Acetonema</taxon>
    </lineage>
</organism>
<evidence type="ECO:0000256" key="2">
    <source>
        <dbReference type="ARBA" id="ARBA00022596"/>
    </source>
</evidence>
<evidence type="ECO:0000256" key="3">
    <source>
        <dbReference type="ARBA" id="ARBA00022723"/>
    </source>
</evidence>
<evidence type="ECO:0000256" key="5">
    <source>
        <dbReference type="HAMAP-Rule" id="MF_00213"/>
    </source>
</evidence>
<evidence type="ECO:0000313" key="6">
    <source>
        <dbReference type="EMBL" id="EGO64047.1"/>
    </source>
</evidence>
<comment type="similarity">
    <text evidence="1 5">Belongs to the HypA/HybF family.</text>
</comment>
<feature type="binding site" evidence="5">
    <location>
        <position position="92"/>
    </location>
    <ligand>
        <name>Zn(2+)</name>
        <dbReference type="ChEBI" id="CHEBI:29105"/>
    </ligand>
</feature>
<feature type="binding site" evidence="5">
    <location>
        <position position="2"/>
    </location>
    <ligand>
        <name>Ni(2+)</name>
        <dbReference type="ChEBI" id="CHEBI:49786"/>
    </ligand>
</feature>
<feature type="binding site" evidence="5">
    <location>
        <position position="89"/>
    </location>
    <ligand>
        <name>Zn(2+)</name>
        <dbReference type="ChEBI" id="CHEBI:29105"/>
    </ligand>
</feature>
<comment type="caution">
    <text evidence="6">The sequence shown here is derived from an EMBL/GenBank/DDBJ whole genome shotgun (WGS) entry which is preliminary data.</text>
</comment>
<dbReference type="GO" id="GO:0016151">
    <property type="term" value="F:nickel cation binding"/>
    <property type="evidence" value="ECO:0007669"/>
    <property type="project" value="UniProtKB-UniRule"/>
</dbReference>
<feature type="binding site" evidence="5">
    <location>
        <position position="73"/>
    </location>
    <ligand>
        <name>Zn(2+)</name>
        <dbReference type="ChEBI" id="CHEBI:29105"/>
    </ligand>
</feature>
<dbReference type="Gene3D" id="3.30.2320.80">
    <property type="match status" value="1"/>
</dbReference>
<evidence type="ECO:0000256" key="1">
    <source>
        <dbReference type="ARBA" id="ARBA00010748"/>
    </source>
</evidence>
<accession>F7NIS4</accession>
<dbReference type="NCBIfam" id="TIGR00100">
    <property type="entry name" value="hypA"/>
    <property type="match status" value="1"/>
</dbReference>
<sequence length="113" mass="12060">MHEMAIAQGVLDITLDNAAGHQAKKVTKINLLIGQMTGVEPEALRFCFSTVAQGTIAAEAELAITGVPLVAECQDCGRKFDVEGYRFLCSACGSAKVAVISGRELRVDYLEVD</sequence>
<evidence type="ECO:0000256" key="4">
    <source>
        <dbReference type="ARBA" id="ARBA00022833"/>
    </source>
</evidence>
<name>F7NIS4_9FIRM</name>
<feature type="binding site" evidence="5">
    <location>
        <position position="76"/>
    </location>
    <ligand>
        <name>Zn(2+)</name>
        <dbReference type="ChEBI" id="CHEBI:29105"/>
    </ligand>
</feature>
<dbReference type="GO" id="GO:0051604">
    <property type="term" value="P:protein maturation"/>
    <property type="evidence" value="ECO:0007669"/>
    <property type="project" value="InterPro"/>
</dbReference>
<dbReference type="Pfam" id="PF01155">
    <property type="entry name" value="HypA"/>
    <property type="match status" value="1"/>
</dbReference>
<dbReference type="RefSeq" id="WP_004573255.1">
    <property type="nucleotide sequence ID" value="NZ_AFGF01000079.1"/>
</dbReference>
<protein>
    <recommendedName>
        <fullName evidence="5">Hydrogenase maturation factor HypA</fullName>
    </recommendedName>
</protein>
<dbReference type="InterPro" id="IPR020538">
    <property type="entry name" value="Hydgase_Ni_incorp_HypA/HybF_CS"/>
</dbReference>
<dbReference type="PROSITE" id="PS01249">
    <property type="entry name" value="HYPA"/>
    <property type="match status" value="1"/>
</dbReference>
<dbReference type="STRING" id="1009370.ALO_09884"/>
<dbReference type="AlphaFoldDB" id="F7NIS4"/>
<dbReference type="InterPro" id="IPR000688">
    <property type="entry name" value="HypA/HybF"/>
</dbReference>
<dbReference type="Proteomes" id="UP000003240">
    <property type="component" value="Unassembled WGS sequence"/>
</dbReference>
<keyword evidence="2 5" id="KW-0533">Nickel</keyword>
<reference evidence="6 7" key="1">
    <citation type="journal article" date="2011" name="EMBO J.">
        <title>Structural diversity of bacterial flagellar motors.</title>
        <authorList>
            <person name="Chen S."/>
            <person name="Beeby M."/>
            <person name="Murphy G.E."/>
            <person name="Leadbetter J.R."/>
            <person name="Hendrixson D.R."/>
            <person name="Briegel A."/>
            <person name="Li Z."/>
            <person name="Shi J."/>
            <person name="Tocheva E.I."/>
            <person name="Muller A."/>
            <person name="Dobro M.J."/>
            <person name="Jensen G.J."/>
        </authorList>
    </citation>
    <scope>NUCLEOTIDE SEQUENCE [LARGE SCALE GENOMIC DNA]</scope>
    <source>
        <strain evidence="6 7">DSM 6540</strain>
    </source>
</reference>